<keyword evidence="1" id="KW-1133">Transmembrane helix</keyword>
<dbReference type="EMBL" id="QDKJ01000003">
    <property type="protein sequence ID" value="PWC14440.1"/>
    <property type="molecule type" value="Genomic_DNA"/>
</dbReference>
<evidence type="ECO:0000256" key="1">
    <source>
        <dbReference type="SAM" id="Phobius"/>
    </source>
</evidence>
<dbReference type="OrthoDB" id="7585869at2"/>
<accession>A0A2U1TYH8</accession>
<keyword evidence="1" id="KW-0812">Transmembrane</keyword>
<evidence type="ECO:0000313" key="3">
    <source>
        <dbReference type="Proteomes" id="UP000245138"/>
    </source>
</evidence>
<feature type="transmembrane region" description="Helical" evidence="1">
    <location>
        <begin position="12"/>
        <end position="30"/>
    </location>
</feature>
<feature type="transmembrane region" description="Helical" evidence="1">
    <location>
        <begin position="42"/>
        <end position="62"/>
    </location>
</feature>
<keyword evidence="1" id="KW-0472">Membrane</keyword>
<evidence type="ECO:0000313" key="2">
    <source>
        <dbReference type="EMBL" id="PWC14440.1"/>
    </source>
</evidence>
<dbReference type="AlphaFoldDB" id="A0A2U1TYH8"/>
<name>A0A2U1TYH8_9GAMM</name>
<dbReference type="Pfam" id="PF25612">
    <property type="entry name" value="DUF7940"/>
    <property type="match status" value="1"/>
</dbReference>
<evidence type="ECO:0008006" key="4">
    <source>
        <dbReference type="Google" id="ProtNLM"/>
    </source>
</evidence>
<comment type="caution">
    <text evidence="2">The sequence shown here is derived from an EMBL/GenBank/DDBJ whole genome shotgun (WGS) entry which is preliminary data.</text>
</comment>
<sequence>MQLIEEWKQLWRWFSVHALILAGAIPVVWAELPDEMKASLPAGVMGTVTALVAVCGVVGRVVKQDKSS</sequence>
<dbReference type="InterPro" id="IPR057700">
    <property type="entry name" value="DUF7940"/>
</dbReference>
<gene>
    <name evidence="2" type="ORF">B4923_04785</name>
</gene>
<protein>
    <recommendedName>
        <fullName evidence="4">Holin</fullName>
    </recommendedName>
</protein>
<organism evidence="2 3">
    <name type="scientific">Brenneria roseae subsp. americana</name>
    <dbReference type="NCBI Taxonomy" id="1508507"/>
    <lineage>
        <taxon>Bacteria</taxon>
        <taxon>Pseudomonadati</taxon>
        <taxon>Pseudomonadota</taxon>
        <taxon>Gammaproteobacteria</taxon>
        <taxon>Enterobacterales</taxon>
        <taxon>Pectobacteriaceae</taxon>
        <taxon>Brenneria</taxon>
    </lineage>
</organism>
<dbReference type="Proteomes" id="UP000245138">
    <property type="component" value="Unassembled WGS sequence"/>
</dbReference>
<keyword evidence="3" id="KW-1185">Reference proteome</keyword>
<reference evidence="2 3" key="1">
    <citation type="submission" date="2018-04" db="EMBL/GenBank/DDBJ databases">
        <title>Brenneria corticis sp.nov.</title>
        <authorList>
            <person name="Li Y."/>
        </authorList>
    </citation>
    <scope>NUCLEOTIDE SEQUENCE [LARGE SCALE GENOMIC DNA]</scope>
    <source>
        <strain evidence="2 3">LMG 27715</strain>
    </source>
</reference>
<proteinExistence type="predicted"/>